<evidence type="ECO:0000256" key="7">
    <source>
        <dbReference type="ARBA" id="ARBA00022840"/>
    </source>
</evidence>
<evidence type="ECO:0000256" key="13">
    <source>
        <dbReference type="RuleBase" id="RU362082"/>
    </source>
</evidence>
<keyword evidence="9 13" id="KW-1278">Translocase</keyword>
<dbReference type="AlphaFoldDB" id="A0A7I4Z679"/>
<dbReference type="OMA" id="VWISDEY"/>
<dbReference type="FunFam" id="1.20.1110.10:FF:000023">
    <property type="entry name" value="Cation-transporting ATPase"/>
    <property type="match status" value="1"/>
</dbReference>
<keyword evidence="10 13" id="KW-1133">Transmembrane helix</keyword>
<keyword evidence="8 13" id="KW-0460">Magnesium</keyword>
<evidence type="ECO:0000256" key="6">
    <source>
        <dbReference type="ARBA" id="ARBA00022741"/>
    </source>
</evidence>
<dbReference type="InterPro" id="IPR023298">
    <property type="entry name" value="ATPase_P-typ_TM_dom_sf"/>
</dbReference>
<dbReference type="Gene3D" id="3.40.1110.10">
    <property type="entry name" value="Calcium-transporting ATPase, cytoplasmic domain N"/>
    <property type="match status" value="1"/>
</dbReference>
<dbReference type="InterPro" id="IPR047819">
    <property type="entry name" value="P5A-ATPase_N"/>
</dbReference>
<evidence type="ECO:0000313" key="18">
    <source>
        <dbReference type="Proteomes" id="UP000025227"/>
    </source>
</evidence>
<dbReference type="GO" id="GO:0046872">
    <property type="term" value="F:metal ion binding"/>
    <property type="evidence" value="ECO:0007669"/>
    <property type="project" value="UniProtKB-UniRule"/>
</dbReference>
<dbReference type="WBParaSite" id="HCON_00189280-00002">
    <property type="protein sequence ID" value="HCON_00189280-00002"/>
    <property type="gene ID" value="HCON_00189280"/>
</dbReference>
<feature type="transmembrane region" description="Helical" evidence="13">
    <location>
        <begin position="962"/>
        <end position="979"/>
    </location>
</feature>
<dbReference type="Pfam" id="PF12409">
    <property type="entry name" value="P5-ATPase"/>
    <property type="match status" value="1"/>
</dbReference>
<evidence type="ECO:0000256" key="11">
    <source>
        <dbReference type="ARBA" id="ARBA00023136"/>
    </source>
</evidence>
<dbReference type="SFLD" id="SFLDG00002">
    <property type="entry name" value="C1.7:_P-type_atpase_like"/>
    <property type="match status" value="1"/>
</dbReference>
<sequence length="1209" mass="136485">MSFVYEENFERRPLLLDSHSDSYQSLVDGEMGGHRRHALTVQAGDEYLHLYAYKFEQWRTILYYALTICTLGIFRLILHWRQDWYVKVRATRCSHDIADHVNVIDEHGVEAFRPIRLHVAVNGILPVLPTGNGTMQEVDSIRYFTFRKLKYVWRSNVEAWIAPADLDGQIPLVHFHAVSETGKGLSEGDVARRHVTYGRNSIEVKLKPILVLLFMEAISPFYIFQVFSVSIWFSDNYEYYASVIVIMSVLSIAIDVYQTRSQEKKLRSMVQSSNEVQVLREQTVKTISSEDLVPGDIFLVPPHGGIMQCDAVLMNGTAIVNESMLTGESVPITKVALPAVSEDEENMRFCFDKHSKHILYCGTQVLQTRYYQGKLVKAIVLRTAYATLKGQLVRSIMYPKPIDFRFTKDLFKFVAFLFCIALFGFAYTITIMIQRGEPIHKIIVRSLDIITIVVPPALPAAMSVGIINSNLRLRKKEIFCISPSTINTCGAINVCCFDKTGTLTEDGLDFQTLRAVTPAREAEPPTFTEEMEKMTPDELPSKGELITAIATCHSLTKIDGELHGDPLDLILFNQTGWTLMESVDDEADSEVQLFDNIQPTVVRPPANLEGHPFNKEYSVIRQFTFSSSLQRMSVIVSNPRDDSSHDMTLYCKGSPEMIQTLCDPKSIPDDYQAQVNLYAQHGYRLIAVARKRLEMNYVKASKVPRNQVEYDLELLGLVVMENRVKPATLGVINQLNRAHIRTVMVTGDNLLTALSVARECGIIRPNKLAYLVEHSTDMVDHKGRPLPTLRQAVSSSGKTIEGEDSSDVSVEVGKRHYLESCYQLAISGPTFAVLVHEYPELLDKLVAVCDVFARMAPDQKQQLINYLQEINYTVAMCGDGANDCAALKAAHAGISLSDAEASIAAPFTSRIADIRCVPTVIREGRAALVTSFGVFKYMAGYSLTQFSSIMLLYWISSNLADFQYLYIDLFLITLVALFFGNTPASDCLSSTPPPTRLLSLASVTSVCGQLFIMAITQFYVFVSTTWQPWFIPYAVPAGDEEEDMRSMQGTALFCMTTLQYISLAIIYSKGEPYRKPMFFNPQLCIILLVLTTVSLYITLWPPGFVISFLEYDPIPYFENRLFLVMVALICAVISYLFQYGVVEFLILELREKWLRHRRIKDPQANHEKFERILFDFGQEPAWLHAYTRPQQSPNGKELAGLPQDQTTSV</sequence>
<keyword evidence="11 13" id="KW-0472">Membrane</keyword>
<dbReference type="FunFam" id="3.40.50.1000:FF:000068">
    <property type="entry name" value="Cation-transporting ATPase"/>
    <property type="match status" value="1"/>
</dbReference>
<dbReference type="InterPro" id="IPR044492">
    <property type="entry name" value="P_typ_ATPase_HD_dom"/>
</dbReference>
<name>A0A7I4Z679_HAECO</name>
<dbReference type="InterPro" id="IPR023299">
    <property type="entry name" value="ATPase_P-typ_cyto_dom_N"/>
</dbReference>
<feature type="domain" description="Cation-transporting P-type ATPase N-terminal" evidence="16">
    <location>
        <begin position="182"/>
        <end position="231"/>
    </location>
</feature>
<dbReference type="InterPro" id="IPR004014">
    <property type="entry name" value="ATPase_P-typ_cation-transptr_N"/>
</dbReference>
<evidence type="ECO:0000256" key="14">
    <source>
        <dbReference type="SAM" id="MobiDB-lite"/>
    </source>
</evidence>
<feature type="transmembrane region" description="Helical" evidence="13">
    <location>
        <begin position="1000"/>
        <end position="1022"/>
    </location>
</feature>
<dbReference type="PANTHER" id="PTHR45630">
    <property type="entry name" value="CATION-TRANSPORTING ATPASE-RELATED"/>
    <property type="match status" value="1"/>
</dbReference>
<dbReference type="InterPro" id="IPR008250">
    <property type="entry name" value="ATPase_P-typ_transduc_dom_A_sf"/>
</dbReference>
<accession>A0A7I4Z679</accession>
<comment type="similarity">
    <text evidence="2 13">Belongs to the cation transport ATPase (P-type) (TC 3.A.3) family. Type V subfamily.</text>
</comment>
<feature type="transmembrane region" description="Helical" evidence="13">
    <location>
        <begin position="209"/>
        <end position="233"/>
    </location>
</feature>
<feature type="transmembrane region" description="Helical" evidence="13">
    <location>
        <begin position="61"/>
        <end position="78"/>
    </location>
</feature>
<dbReference type="SFLD" id="SFLDS00003">
    <property type="entry name" value="Haloacid_Dehalogenase"/>
    <property type="match status" value="1"/>
</dbReference>
<comment type="catalytic activity">
    <reaction evidence="12 13">
        <text>ATP + H2O = ADP + phosphate + H(+)</text>
        <dbReference type="Rhea" id="RHEA:13065"/>
        <dbReference type="ChEBI" id="CHEBI:15377"/>
        <dbReference type="ChEBI" id="CHEBI:15378"/>
        <dbReference type="ChEBI" id="CHEBI:30616"/>
        <dbReference type="ChEBI" id="CHEBI:43474"/>
        <dbReference type="ChEBI" id="CHEBI:456216"/>
    </reaction>
</comment>
<evidence type="ECO:0000256" key="8">
    <source>
        <dbReference type="ARBA" id="ARBA00022842"/>
    </source>
</evidence>
<dbReference type="GO" id="GO:0019829">
    <property type="term" value="F:ATPase-coupled monoatomic cation transmembrane transporter activity"/>
    <property type="evidence" value="ECO:0007669"/>
    <property type="project" value="UniProtKB-UniRule"/>
</dbReference>
<keyword evidence="6 13" id="KW-0547">Nucleotide-binding</keyword>
<dbReference type="InterPro" id="IPR018303">
    <property type="entry name" value="ATPase_P-typ_P_site"/>
</dbReference>
<evidence type="ECO:0000256" key="10">
    <source>
        <dbReference type="ARBA" id="ARBA00022989"/>
    </source>
</evidence>
<evidence type="ECO:0000259" key="17">
    <source>
        <dbReference type="Pfam" id="PF12409"/>
    </source>
</evidence>
<dbReference type="Gene3D" id="1.20.1110.10">
    <property type="entry name" value="Calcium-transporting ATPase, transmembrane domain"/>
    <property type="match status" value="1"/>
</dbReference>
<feature type="domain" description="P5B-type ATPase N-terminal" evidence="17">
    <location>
        <begin position="45"/>
        <end position="153"/>
    </location>
</feature>
<dbReference type="PRINTS" id="PR00119">
    <property type="entry name" value="CATATPASE"/>
</dbReference>
<dbReference type="GO" id="GO:0016020">
    <property type="term" value="C:membrane"/>
    <property type="evidence" value="ECO:0007669"/>
    <property type="project" value="UniProtKB-SubCell"/>
</dbReference>
<dbReference type="GO" id="GO:0015662">
    <property type="term" value="F:P-type ion transporter activity"/>
    <property type="evidence" value="ECO:0007669"/>
    <property type="project" value="InterPro"/>
</dbReference>
<feature type="domain" description="P-type ATPase A" evidence="15">
    <location>
        <begin position="272"/>
        <end position="396"/>
    </location>
</feature>
<dbReference type="GO" id="GO:0016887">
    <property type="term" value="F:ATP hydrolysis activity"/>
    <property type="evidence" value="ECO:0007669"/>
    <property type="project" value="InterPro"/>
</dbReference>
<dbReference type="CDD" id="cd07542">
    <property type="entry name" value="P-type_ATPase_cation"/>
    <property type="match status" value="1"/>
</dbReference>
<keyword evidence="18" id="KW-1185">Reference proteome</keyword>
<feature type="transmembrane region" description="Helical" evidence="13">
    <location>
        <begin position="410"/>
        <end position="429"/>
    </location>
</feature>
<dbReference type="SFLD" id="SFLDF00027">
    <property type="entry name" value="p-type_atpase"/>
    <property type="match status" value="1"/>
</dbReference>
<dbReference type="GO" id="GO:0006874">
    <property type="term" value="P:intracellular calcium ion homeostasis"/>
    <property type="evidence" value="ECO:0007669"/>
    <property type="project" value="TreeGrafter"/>
</dbReference>
<dbReference type="NCBIfam" id="TIGR01494">
    <property type="entry name" value="ATPase_P-type"/>
    <property type="match status" value="2"/>
</dbReference>
<dbReference type="Gene3D" id="3.40.50.1000">
    <property type="entry name" value="HAD superfamily/HAD-like"/>
    <property type="match status" value="1"/>
</dbReference>
<dbReference type="OrthoDB" id="48943at2759"/>
<feature type="region of interest" description="Disordered" evidence="14">
    <location>
        <begin position="1188"/>
        <end position="1209"/>
    </location>
</feature>
<feature type="transmembrane region" description="Helical" evidence="13">
    <location>
        <begin position="1121"/>
        <end position="1147"/>
    </location>
</feature>
<feature type="transmembrane region" description="Helical" evidence="13">
    <location>
        <begin position="449"/>
        <end position="467"/>
    </location>
</feature>
<reference evidence="19" key="1">
    <citation type="submission" date="2020-12" db="UniProtKB">
        <authorList>
            <consortium name="WormBaseParasite"/>
        </authorList>
    </citation>
    <scope>IDENTIFICATION</scope>
    <source>
        <strain evidence="19">MHco3</strain>
    </source>
</reference>
<dbReference type="NCBIfam" id="TIGR01657">
    <property type="entry name" value="P-ATPase-V"/>
    <property type="match status" value="1"/>
</dbReference>
<evidence type="ECO:0000256" key="5">
    <source>
        <dbReference type="ARBA" id="ARBA00022723"/>
    </source>
</evidence>
<evidence type="ECO:0000256" key="3">
    <source>
        <dbReference type="ARBA" id="ARBA00022553"/>
    </source>
</evidence>
<dbReference type="Pfam" id="PF00690">
    <property type="entry name" value="Cation_ATPase_N"/>
    <property type="match status" value="1"/>
</dbReference>
<dbReference type="SUPFAM" id="SSF81660">
    <property type="entry name" value="Metal cation-transporting ATPase, ATP-binding domain N"/>
    <property type="match status" value="1"/>
</dbReference>
<evidence type="ECO:0000256" key="2">
    <source>
        <dbReference type="ARBA" id="ARBA00006000"/>
    </source>
</evidence>
<dbReference type="Pfam" id="PF13246">
    <property type="entry name" value="Cation_ATPase"/>
    <property type="match status" value="1"/>
</dbReference>
<keyword evidence="5 13" id="KW-0479">Metal-binding</keyword>
<protein>
    <recommendedName>
        <fullName evidence="13">Cation-transporting ATPase</fullName>
        <ecNumber evidence="13">7.2.2.-</ecNumber>
    </recommendedName>
</protein>
<dbReference type="InterPro" id="IPR023214">
    <property type="entry name" value="HAD_sf"/>
</dbReference>
<evidence type="ECO:0000256" key="1">
    <source>
        <dbReference type="ARBA" id="ARBA00004141"/>
    </source>
</evidence>
<dbReference type="Proteomes" id="UP000025227">
    <property type="component" value="Unplaced"/>
</dbReference>
<evidence type="ECO:0000256" key="4">
    <source>
        <dbReference type="ARBA" id="ARBA00022692"/>
    </source>
</evidence>
<evidence type="ECO:0000259" key="15">
    <source>
        <dbReference type="Pfam" id="PF00122"/>
    </source>
</evidence>
<dbReference type="InterPro" id="IPR001757">
    <property type="entry name" value="P_typ_ATPase"/>
</dbReference>
<dbReference type="EC" id="7.2.2.-" evidence="13"/>
<comment type="subcellular location">
    <subcellularLocation>
        <location evidence="1 13">Membrane</location>
        <topology evidence="1 13">Multi-pass membrane protein</topology>
    </subcellularLocation>
</comment>
<dbReference type="InterPro" id="IPR047821">
    <property type="entry name" value="P5B-type_ATPase"/>
</dbReference>
<dbReference type="SUPFAM" id="SSF81665">
    <property type="entry name" value="Calcium ATPase, transmembrane domain M"/>
    <property type="match status" value="1"/>
</dbReference>
<dbReference type="InterPro" id="IPR006544">
    <property type="entry name" value="P-type_TPase_V"/>
</dbReference>
<dbReference type="SUPFAM" id="SSF56784">
    <property type="entry name" value="HAD-like"/>
    <property type="match status" value="1"/>
</dbReference>
<dbReference type="InterPro" id="IPR036412">
    <property type="entry name" value="HAD-like_sf"/>
</dbReference>
<dbReference type="SUPFAM" id="SSF81653">
    <property type="entry name" value="Calcium ATPase, transduction domain A"/>
    <property type="match status" value="1"/>
</dbReference>
<dbReference type="PROSITE" id="PS00154">
    <property type="entry name" value="ATPASE_E1_E2"/>
    <property type="match status" value="1"/>
</dbReference>
<dbReference type="GO" id="GO:0015203">
    <property type="term" value="F:polyamine transmembrane transporter activity"/>
    <property type="evidence" value="ECO:0007669"/>
    <property type="project" value="TreeGrafter"/>
</dbReference>
<feature type="transmembrane region" description="Helical" evidence="13">
    <location>
        <begin position="1049"/>
        <end position="1067"/>
    </location>
</feature>
<evidence type="ECO:0000256" key="12">
    <source>
        <dbReference type="ARBA" id="ARBA00049360"/>
    </source>
</evidence>
<dbReference type="PANTHER" id="PTHR45630:SF8">
    <property type="entry name" value="CATION-TRANSPORTING ATPASE"/>
    <property type="match status" value="1"/>
</dbReference>
<evidence type="ECO:0000259" key="16">
    <source>
        <dbReference type="Pfam" id="PF00690"/>
    </source>
</evidence>
<dbReference type="Pfam" id="PF00122">
    <property type="entry name" value="E1-E2_ATPase"/>
    <property type="match status" value="1"/>
</dbReference>
<proteinExistence type="inferred from homology"/>
<keyword evidence="7 13" id="KW-0067">ATP-binding</keyword>
<evidence type="ECO:0000256" key="9">
    <source>
        <dbReference type="ARBA" id="ARBA00022967"/>
    </source>
</evidence>
<feature type="transmembrane region" description="Helical" evidence="13">
    <location>
        <begin position="239"/>
        <end position="257"/>
    </location>
</feature>
<organism evidence="18 19">
    <name type="scientific">Haemonchus contortus</name>
    <name type="common">Barber pole worm</name>
    <dbReference type="NCBI Taxonomy" id="6289"/>
    <lineage>
        <taxon>Eukaryota</taxon>
        <taxon>Metazoa</taxon>
        <taxon>Ecdysozoa</taxon>
        <taxon>Nematoda</taxon>
        <taxon>Chromadorea</taxon>
        <taxon>Rhabditida</taxon>
        <taxon>Rhabditina</taxon>
        <taxon>Rhabditomorpha</taxon>
        <taxon>Strongyloidea</taxon>
        <taxon>Trichostrongylidae</taxon>
        <taxon>Haemonchus</taxon>
    </lineage>
</organism>
<feature type="transmembrane region" description="Helical" evidence="13">
    <location>
        <begin position="934"/>
        <end position="956"/>
    </location>
</feature>
<keyword evidence="3" id="KW-0597">Phosphoprotein</keyword>
<dbReference type="PROSITE" id="PS01229">
    <property type="entry name" value="COF_2"/>
    <property type="match status" value="1"/>
</dbReference>
<keyword evidence="4 13" id="KW-0812">Transmembrane</keyword>
<feature type="transmembrane region" description="Helical" evidence="13">
    <location>
        <begin position="1079"/>
        <end position="1101"/>
    </location>
</feature>
<dbReference type="InterPro" id="IPR059000">
    <property type="entry name" value="ATPase_P-type_domA"/>
</dbReference>
<dbReference type="Gene3D" id="2.70.150.10">
    <property type="entry name" value="Calcium-transporting ATPase, cytoplasmic transduction domain A"/>
    <property type="match status" value="1"/>
</dbReference>
<dbReference type="GO" id="GO:0005524">
    <property type="term" value="F:ATP binding"/>
    <property type="evidence" value="ECO:0007669"/>
    <property type="project" value="UniProtKB-UniRule"/>
</dbReference>
<dbReference type="FunFam" id="3.40.1110.10:FF:000130">
    <property type="entry name" value="Cation-transporting ATPase"/>
    <property type="match status" value="1"/>
</dbReference>
<evidence type="ECO:0000313" key="19">
    <source>
        <dbReference type="WBParaSite" id="HCON_00189280-00002"/>
    </source>
</evidence>